<evidence type="ECO:0000256" key="8">
    <source>
        <dbReference type="ARBA" id="ARBA00048679"/>
    </source>
</evidence>
<keyword evidence="12" id="KW-1185">Reference proteome</keyword>
<evidence type="ECO:0000256" key="6">
    <source>
        <dbReference type="ARBA" id="ARBA00022840"/>
    </source>
</evidence>
<organism evidence="10">
    <name type="scientific">Cladocopium goreaui</name>
    <dbReference type="NCBI Taxonomy" id="2562237"/>
    <lineage>
        <taxon>Eukaryota</taxon>
        <taxon>Sar</taxon>
        <taxon>Alveolata</taxon>
        <taxon>Dinophyceae</taxon>
        <taxon>Suessiales</taxon>
        <taxon>Symbiodiniaceae</taxon>
        <taxon>Cladocopium</taxon>
    </lineage>
</organism>
<dbReference type="Pfam" id="PF00069">
    <property type="entry name" value="Pkinase"/>
    <property type="match status" value="1"/>
</dbReference>
<evidence type="ECO:0000256" key="5">
    <source>
        <dbReference type="ARBA" id="ARBA00022777"/>
    </source>
</evidence>
<dbReference type="EMBL" id="CAMXCT020003071">
    <property type="protein sequence ID" value="CAL1155620.1"/>
    <property type="molecule type" value="Genomic_DNA"/>
</dbReference>
<dbReference type="GO" id="GO:0005524">
    <property type="term" value="F:ATP binding"/>
    <property type="evidence" value="ECO:0007669"/>
    <property type="project" value="UniProtKB-KW"/>
</dbReference>
<evidence type="ECO:0000256" key="7">
    <source>
        <dbReference type="ARBA" id="ARBA00047899"/>
    </source>
</evidence>
<dbReference type="SUPFAM" id="SSF56112">
    <property type="entry name" value="Protein kinase-like (PK-like)"/>
    <property type="match status" value="1"/>
</dbReference>
<reference evidence="11 12" key="2">
    <citation type="submission" date="2024-05" db="EMBL/GenBank/DDBJ databases">
        <authorList>
            <person name="Chen Y."/>
            <person name="Shah S."/>
            <person name="Dougan E. K."/>
            <person name="Thang M."/>
            <person name="Chan C."/>
        </authorList>
    </citation>
    <scope>NUCLEOTIDE SEQUENCE [LARGE SCALE GENOMIC DNA]</scope>
</reference>
<proteinExistence type="predicted"/>
<name>A0A9P1G947_9DINO</name>
<dbReference type="OrthoDB" id="421168at2759"/>
<gene>
    <name evidence="10" type="ORF">C1SCF055_LOCUS28214</name>
</gene>
<evidence type="ECO:0000256" key="4">
    <source>
        <dbReference type="ARBA" id="ARBA00022741"/>
    </source>
</evidence>
<feature type="domain" description="Protein kinase" evidence="9">
    <location>
        <begin position="331"/>
        <end position="420"/>
    </location>
</feature>
<dbReference type="AlphaFoldDB" id="A0A9P1G947"/>
<dbReference type="InterPro" id="IPR000719">
    <property type="entry name" value="Prot_kinase_dom"/>
</dbReference>
<sequence>MASEWSAVCACNVLSSNSTRALSSTADALKRLAHVGRCWDLARKIPPELYAAAHVLFQEYQAEAAEGKEPSISQCVPGSFTAMLVLLLLWEAHDAPEELFDTALDIIIPLEHSVVAPAMAALGSAGVLDCQTFGRIQDGWWPGVLDLRYLRRLTSRLSRKRETWRLLAETGQEPWHPREVAEQAQLAEVEARSSLCLCILHAEGAETLRATLESYKDGGLLQLAQRRFVVFLKRAEEVVHCWREEVAKFYNLEPIVPVADWPDPFIRKRQGEVNPGAAMKACATSCDQEYLLFLEDDFQLVTRRVPGGRISGLSDLSDFGVPSIDEIRDAYDLEKLLGRGSVGMVYKARRRADGRKVVVKLRSVIDKEVARCCRQEFEVLRRLSHPNIITAIDFLEQQNEAALVFEYCCDMTLQSMVRAW</sequence>
<keyword evidence="2" id="KW-0723">Serine/threonine-protein kinase</keyword>
<keyword evidence="3" id="KW-0808">Transferase</keyword>
<dbReference type="InterPro" id="IPR011009">
    <property type="entry name" value="Kinase-like_dom_sf"/>
</dbReference>
<dbReference type="Gene3D" id="1.10.510.10">
    <property type="entry name" value="Transferase(Phosphotransferase) domain 1"/>
    <property type="match status" value="1"/>
</dbReference>
<evidence type="ECO:0000256" key="1">
    <source>
        <dbReference type="ARBA" id="ARBA00012513"/>
    </source>
</evidence>
<keyword evidence="6" id="KW-0067">ATP-binding</keyword>
<evidence type="ECO:0000259" key="9">
    <source>
        <dbReference type="PROSITE" id="PS50011"/>
    </source>
</evidence>
<dbReference type="PROSITE" id="PS50011">
    <property type="entry name" value="PROTEIN_KINASE_DOM"/>
    <property type="match status" value="1"/>
</dbReference>
<dbReference type="EC" id="2.7.11.1" evidence="1"/>
<dbReference type="EMBL" id="CAMXCT010003071">
    <property type="protein sequence ID" value="CAI4002245.1"/>
    <property type="molecule type" value="Genomic_DNA"/>
</dbReference>
<evidence type="ECO:0000313" key="11">
    <source>
        <dbReference type="EMBL" id="CAL4789557.1"/>
    </source>
</evidence>
<dbReference type="InterPro" id="IPR051131">
    <property type="entry name" value="NEK_Ser/Thr_kinase_NIMA"/>
</dbReference>
<reference evidence="10" key="1">
    <citation type="submission" date="2022-10" db="EMBL/GenBank/DDBJ databases">
        <authorList>
            <person name="Chen Y."/>
            <person name="Dougan E. K."/>
            <person name="Chan C."/>
            <person name="Rhodes N."/>
            <person name="Thang M."/>
        </authorList>
    </citation>
    <scope>NUCLEOTIDE SEQUENCE</scope>
</reference>
<comment type="catalytic activity">
    <reaction evidence="8">
        <text>L-seryl-[protein] + ATP = O-phospho-L-seryl-[protein] + ADP + H(+)</text>
        <dbReference type="Rhea" id="RHEA:17989"/>
        <dbReference type="Rhea" id="RHEA-COMP:9863"/>
        <dbReference type="Rhea" id="RHEA-COMP:11604"/>
        <dbReference type="ChEBI" id="CHEBI:15378"/>
        <dbReference type="ChEBI" id="CHEBI:29999"/>
        <dbReference type="ChEBI" id="CHEBI:30616"/>
        <dbReference type="ChEBI" id="CHEBI:83421"/>
        <dbReference type="ChEBI" id="CHEBI:456216"/>
        <dbReference type="EC" id="2.7.11.1"/>
    </reaction>
</comment>
<evidence type="ECO:0000256" key="3">
    <source>
        <dbReference type="ARBA" id="ARBA00022679"/>
    </source>
</evidence>
<dbReference type="Proteomes" id="UP001152797">
    <property type="component" value="Unassembled WGS sequence"/>
</dbReference>
<evidence type="ECO:0000313" key="10">
    <source>
        <dbReference type="EMBL" id="CAI4002245.1"/>
    </source>
</evidence>
<protein>
    <recommendedName>
        <fullName evidence="1">non-specific serine/threonine protein kinase</fullName>
        <ecNumber evidence="1">2.7.11.1</ecNumber>
    </recommendedName>
</protein>
<dbReference type="EMBL" id="CAMXCT030003071">
    <property type="protein sequence ID" value="CAL4789557.1"/>
    <property type="molecule type" value="Genomic_DNA"/>
</dbReference>
<dbReference type="GO" id="GO:0004674">
    <property type="term" value="F:protein serine/threonine kinase activity"/>
    <property type="evidence" value="ECO:0007669"/>
    <property type="project" value="UniProtKB-KW"/>
</dbReference>
<dbReference type="PANTHER" id="PTHR44899:SF3">
    <property type="entry name" value="SERINE_THREONINE-PROTEIN KINASE NEK1"/>
    <property type="match status" value="1"/>
</dbReference>
<accession>A0A9P1G947</accession>
<evidence type="ECO:0000256" key="2">
    <source>
        <dbReference type="ARBA" id="ARBA00022527"/>
    </source>
</evidence>
<comment type="caution">
    <text evidence="10">The sequence shown here is derived from an EMBL/GenBank/DDBJ whole genome shotgun (WGS) entry which is preliminary data.</text>
</comment>
<keyword evidence="5 11" id="KW-0418">Kinase</keyword>
<comment type="catalytic activity">
    <reaction evidence="7">
        <text>L-threonyl-[protein] + ATP = O-phospho-L-threonyl-[protein] + ADP + H(+)</text>
        <dbReference type="Rhea" id="RHEA:46608"/>
        <dbReference type="Rhea" id="RHEA-COMP:11060"/>
        <dbReference type="Rhea" id="RHEA-COMP:11605"/>
        <dbReference type="ChEBI" id="CHEBI:15378"/>
        <dbReference type="ChEBI" id="CHEBI:30013"/>
        <dbReference type="ChEBI" id="CHEBI:30616"/>
        <dbReference type="ChEBI" id="CHEBI:61977"/>
        <dbReference type="ChEBI" id="CHEBI:456216"/>
        <dbReference type="EC" id="2.7.11.1"/>
    </reaction>
</comment>
<dbReference type="PANTHER" id="PTHR44899">
    <property type="entry name" value="CAMK FAMILY PROTEIN KINASE"/>
    <property type="match status" value="1"/>
</dbReference>
<keyword evidence="4" id="KW-0547">Nucleotide-binding</keyword>
<evidence type="ECO:0000313" key="12">
    <source>
        <dbReference type="Proteomes" id="UP001152797"/>
    </source>
</evidence>